<proteinExistence type="predicted"/>
<protein>
    <submittedName>
        <fullName evidence="4">YafY family transcriptional regulator</fullName>
    </submittedName>
</protein>
<dbReference type="Pfam" id="PF13280">
    <property type="entry name" value="WYL"/>
    <property type="match status" value="1"/>
</dbReference>
<dbReference type="EMBL" id="JACEGA010000001">
    <property type="protein sequence ID" value="MBB2182899.1"/>
    <property type="molecule type" value="Genomic_DNA"/>
</dbReference>
<gene>
    <name evidence="4" type="ORF">H0486_08420</name>
</gene>
<dbReference type="InterPro" id="IPR051534">
    <property type="entry name" value="CBASS_pafABC_assoc_protein"/>
</dbReference>
<dbReference type="Pfam" id="PF25583">
    <property type="entry name" value="WCX"/>
    <property type="match status" value="1"/>
</dbReference>
<evidence type="ECO:0000313" key="4">
    <source>
        <dbReference type="EMBL" id="MBB2182899.1"/>
    </source>
</evidence>
<keyword evidence="2" id="KW-0804">Transcription</keyword>
<dbReference type="Proteomes" id="UP000574276">
    <property type="component" value="Unassembled WGS sequence"/>
</dbReference>
<evidence type="ECO:0000259" key="3">
    <source>
        <dbReference type="PROSITE" id="PS51000"/>
    </source>
</evidence>
<organism evidence="4 5">
    <name type="scientific">Variimorphobacter saccharofermentans</name>
    <dbReference type="NCBI Taxonomy" id="2755051"/>
    <lineage>
        <taxon>Bacteria</taxon>
        <taxon>Bacillati</taxon>
        <taxon>Bacillota</taxon>
        <taxon>Clostridia</taxon>
        <taxon>Lachnospirales</taxon>
        <taxon>Lachnospiraceae</taxon>
        <taxon>Variimorphobacter</taxon>
    </lineage>
</organism>
<dbReference type="PROSITE" id="PS51000">
    <property type="entry name" value="HTH_DEOR_2"/>
    <property type="match status" value="1"/>
</dbReference>
<dbReference type="InterPro" id="IPR013196">
    <property type="entry name" value="HTH_11"/>
</dbReference>
<dbReference type="PANTHER" id="PTHR34580:SF1">
    <property type="entry name" value="PROTEIN PAFC"/>
    <property type="match status" value="1"/>
</dbReference>
<dbReference type="PIRSF" id="PIRSF016838">
    <property type="entry name" value="PafC"/>
    <property type="match status" value="1"/>
</dbReference>
<dbReference type="InterPro" id="IPR001034">
    <property type="entry name" value="DeoR_HTH"/>
</dbReference>
<dbReference type="PANTHER" id="PTHR34580">
    <property type="match status" value="1"/>
</dbReference>
<evidence type="ECO:0000256" key="2">
    <source>
        <dbReference type="ARBA" id="ARBA00023163"/>
    </source>
</evidence>
<dbReference type="SUPFAM" id="SSF46785">
    <property type="entry name" value="Winged helix' DNA-binding domain"/>
    <property type="match status" value="1"/>
</dbReference>
<dbReference type="InterPro" id="IPR028349">
    <property type="entry name" value="PafC-like"/>
</dbReference>
<reference evidence="4 5" key="1">
    <citation type="submission" date="2020-07" db="EMBL/GenBank/DDBJ databases">
        <title>Characterization and genome sequencing of isolate MD1, a novel member within the family Lachnospiraceae.</title>
        <authorList>
            <person name="Rettenmaier R."/>
            <person name="Di Bello L."/>
            <person name="Zinser C."/>
            <person name="Scheitz K."/>
            <person name="Liebl W."/>
            <person name="Zverlov V."/>
        </authorList>
    </citation>
    <scope>NUCLEOTIDE SEQUENCE [LARGE SCALE GENOMIC DNA]</scope>
    <source>
        <strain evidence="4 5">MD1</strain>
    </source>
</reference>
<dbReference type="AlphaFoldDB" id="A0A839K1P6"/>
<dbReference type="Gene3D" id="1.10.10.10">
    <property type="entry name" value="Winged helix-like DNA-binding domain superfamily/Winged helix DNA-binding domain"/>
    <property type="match status" value="1"/>
</dbReference>
<sequence length="302" mass="35647">MQISRLFEIVYLLLNKKTTTAKELAEHFEVSQRTIYRDIEILCQSGIPIYATKGKGGGIGLMDRFILNKSVLSEQEQNDILTALKGIQATSYLQTDHVLSKLSSLFGNNAGDWIEVDFSYWNHKEEDNLKFQQLKEAILNRNVIEYHYFNSYGRESHRTVEPRKLIFKGQAWYLYGFCREKKEFRYFKISRMTDLKVSQEVFEFTPLPDTQLPMNPEQTGSLIHVVFKIDAEMAYRIYDEFPSEAIERKEDGAFLIHSDLLDRGWLYSYIMSYEDHIEVIEPAFLREEIIHRYQKVLKKYNI</sequence>
<dbReference type="RefSeq" id="WP_228352587.1">
    <property type="nucleotide sequence ID" value="NZ_JACEGA010000001.1"/>
</dbReference>
<dbReference type="InterPro" id="IPR036390">
    <property type="entry name" value="WH_DNA-bd_sf"/>
</dbReference>
<comment type="caution">
    <text evidence="4">The sequence shown here is derived from an EMBL/GenBank/DDBJ whole genome shotgun (WGS) entry which is preliminary data.</text>
</comment>
<evidence type="ECO:0000313" key="5">
    <source>
        <dbReference type="Proteomes" id="UP000574276"/>
    </source>
</evidence>
<keyword evidence="5" id="KW-1185">Reference proteome</keyword>
<dbReference type="Pfam" id="PF08279">
    <property type="entry name" value="HTH_11"/>
    <property type="match status" value="1"/>
</dbReference>
<feature type="domain" description="HTH deoR-type" evidence="3">
    <location>
        <begin position="2"/>
        <end position="60"/>
    </location>
</feature>
<dbReference type="InterPro" id="IPR026881">
    <property type="entry name" value="WYL_dom"/>
</dbReference>
<name>A0A839K1P6_9FIRM</name>
<dbReference type="GO" id="GO:0003700">
    <property type="term" value="F:DNA-binding transcription factor activity"/>
    <property type="evidence" value="ECO:0007669"/>
    <property type="project" value="InterPro"/>
</dbReference>
<keyword evidence="1" id="KW-0805">Transcription regulation</keyword>
<dbReference type="InterPro" id="IPR036388">
    <property type="entry name" value="WH-like_DNA-bd_sf"/>
</dbReference>
<dbReference type="PROSITE" id="PS52050">
    <property type="entry name" value="WYL"/>
    <property type="match status" value="1"/>
</dbReference>
<accession>A0A839K1P6</accession>
<dbReference type="InterPro" id="IPR057727">
    <property type="entry name" value="WCX_dom"/>
</dbReference>
<evidence type="ECO:0000256" key="1">
    <source>
        <dbReference type="ARBA" id="ARBA00023015"/>
    </source>
</evidence>